<dbReference type="InterPro" id="IPR002314">
    <property type="entry name" value="aa-tRNA-synt_IIb"/>
</dbReference>
<feature type="domain" description="Aminoacyl-tRNA synthetase class II (G/ P/ S/T)" evidence="1">
    <location>
        <begin position="132"/>
        <end position="204"/>
    </location>
</feature>
<evidence type="ECO:0000259" key="3">
    <source>
        <dbReference type="Pfam" id="PF04073"/>
    </source>
</evidence>
<dbReference type="Pfam" id="PF04073">
    <property type="entry name" value="tRNA_edit"/>
    <property type="match status" value="1"/>
</dbReference>
<dbReference type="SUPFAM" id="SSF55681">
    <property type="entry name" value="Class II aaRS and biotin synthetases"/>
    <property type="match status" value="1"/>
</dbReference>
<protein>
    <recommendedName>
        <fullName evidence="5">Aminoacyl-transfer RNA synthetases class-II family profile domain-containing protein</fullName>
    </recommendedName>
</protein>
<dbReference type="EMBL" id="BARU01021746">
    <property type="protein sequence ID" value="GAH49036.1"/>
    <property type="molecule type" value="Genomic_DNA"/>
</dbReference>
<name>X1FTR9_9ZZZZ</name>
<dbReference type="PANTHER" id="PTHR42753">
    <property type="entry name" value="MITOCHONDRIAL RIBOSOME PROTEIN L39/PROLYL-TRNA LIGASE FAMILY MEMBER"/>
    <property type="match status" value="1"/>
</dbReference>
<dbReference type="Pfam" id="PF00587">
    <property type="entry name" value="tRNA-synt_2b"/>
    <property type="match status" value="1"/>
</dbReference>
<feature type="domain" description="Anticodon-binding" evidence="2">
    <location>
        <begin position="231"/>
        <end position="281"/>
    </location>
</feature>
<dbReference type="InterPro" id="IPR004154">
    <property type="entry name" value="Anticodon-bd"/>
</dbReference>
<dbReference type="SUPFAM" id="SSF55826">
    <property type="entry name" value="YbaK/ProRS associated domain"/>
    <property type="match status" value="1"/>
</dbReference>
<evidence type="ECO:0000313" key="4">
    <source>
        <dbReference type="EMBL" id="GAH49036.1"/>
    </source>
</evidence>
<dbReference type="Gene3D" id="3.40.50.800">
    <property type="entry name" value="Anticodon-binding domain"/>
    <property type="match status" value="1"/>
</dbReference>
<accession>X1FTR9</accession>
<dbReference type="InterPro" id="IPR050062">
    <property type="entry name" value="Pro-tRNA_synthetase"/>
</dbReference>
<dbReference type="GO" id="GO:0006433">
    <property type="term" value="P:prolyl-tRNA aminoacylation"/>
    <property type="evidence" value="ECO:0007669"/>
    <property type="project" value="TreeGrafter"/>
</dbReference>
<dbReference type="Gene3D" id="3.90.960.10">
    <property type="entry name" value="YbaK/aminoacyl-tRNA synthetase-associated domain"/>
    <property type="match status" value="1"/>
</dbReference>
<dbReference type="InterPro" id="IPR007214">
    <property type="entry name" value="YbaK/aa-tRNA-synth-assoc-dom"/>
</dbReference>
<organism evidence="4">
    <name type="scientific">marine sediment metagenome</name>
    <dbReference type="NCBI Taxonomy" id="412755"/>
    <lineage>
        <taxon>unclassified sequences</taxon>
        <taxon>metagenomes</taxon>
        <taxon>ecological metagenomes</taxon>
    </lineage>
</organism>
<feature type="domain" description="YbaK/aminoacyl-tRNA synthetase-associated" evidence="3">
    <location>
        <begin position="7"/>
        <end position="119"/>
    </location>
</feature>
<feature type="non-terminal residue" evidence="4">
    <location>
        <position position="1"/>
    </location>
</feature>
<evidence type="ECO:0000259" key="2">
    <source>
        <dbReference type="Pfam" id="PF03129"/>
    </source>
</evidence>
<evidence type="ECO:0000259" key="1">
    <source>
        <dbReference type="Pfam" id="PF00587"/>
    </source>
</evidence>
<dbReference type="InterPro" id="IPR036621">
    <property type="entry name" value="Anticodon-bd_dom_sf"/>
</dbReference>
<dbReference type="GO" id="GO:0004827">
    <property type="term" value="F:proline-tRNA ligase activity"/>
    <property type="evidence" value="ECO:0007669"/>
    <property type="project" value="TreeGrafter"/>
</dbReference>
<dbReference type="PANTHER" id="PTHR42753:SF2">
    <property type="entry name" value="PROLINE--TRNA LIGASE"/>
    <property type="match status" value="1"/>
</dbReference>
<dbReference type="Gene3D" id="3.30.930.10">
    <property type="entry name" value="Bira Bifunctional Protein, Domain 2"/>
    <property type="match status" value="1"/>
</dbReference>
<dbReference type="CDD" id="cd04334">
    <property type="entry name" value="ProRS-INS"/>
    <property type="match status" value="1"/>
</dbReference>
<proteinExistence type="predicted"/>
<dbReference type="InterPro" id="IPR044140">
    <property type="entry name" value="ProRS_anticodon_short"/>
</dbReference>
<feature type="non-terminal residue" evidence="4">
    <location>
        <position position="282"/>
    </location>
</feature>
<comment type="caution">
    <text evidence="4">The sequence shown here is derived from an EMBL/GenBank/DDBJ whole genome shotgun (WGS) entry which is preliminary data.</text>
</comment>
<dbReference type="Pfam" id="PF03129">
    <property type="entry name" value="HGTP_anticodon"/>
    <property type="match status" value="1"/>
</dbReference>
<dbReference type="AlphaFoldDB" id="X1FTR9"/>
<dbReference type="SUPFAM" id="SSF52954">
    <property type="entry name" value="Class II aaRS ABD-related"/>
    <property type="match status" value="1"/>
</dbReference>
<dbReference type="InterPro" id="IPR036754">
    <property type="entry name" value="YbaK/aa-tRNA-synt-asso_dom_sf"/>
</dbReference>
<dbReference type="GO" id="GO:0002161">
    <property type="term" value="F:aminoacyl-tRNA deacylase activity"/>
    <property type="evidence" value="ECO:0007669"/>
    <property type="project" value="InterPro"/>
</dbReference>
<dbReference type="GO" id="GO:0005524">
    <property type="term" value="F:ATP binding"/>
    <property type="evidence" value="ECO:0007669"/>
    <property type="project" value="InterPro"/>
</dbReference>
<dbReference type="GO" id="GO:0005829">
    <property type="term" value="C:cytosol"/>
    <property type="evidence" value="ECO:0007669"/>
    <property type="project" value="TreeGrafter"/>
</dbReference>
<reference evidence="4" key="1">
    <citation type="journal article" date="2014" name="Front. Microbiol.">
        <title>High frequency of phylogenetically diverse reductive dehalogenase-homologous genes in deep subseafloor sedimentary metagenomes.</title>
        <authorList>
            <person name="Kawai M."/>
            <person name="Futagami T."/>
            <person name="Toyoda A."/>
            <person name="Takaki Y."/>
            <person name="Nishi S."/>
            <person name="Hori S."/>
            <person name="Arai W."/>
            <person name="Tsubouchi T."/>
            <person name="Morono Y."/>
            <person name="Uchiyama I."/>
            <person name="Ito T."/>
            <person name="Fujiyama A."/>
            <person name="Inagaki F."/>
            <person name="Takami H."/>
        </authorList>
    </citation>
    <scope>NUCLEOTIDE SEQUENCE</scope>
    <source>
        <strain evidence="4">Expedition CK06-06</strain>
    </source>
</reference>
<gene>
    <name evidence="4" type="ORF">S03H2_35536</name>
</gene>
<dbReference type="CDD" id="cd00861">
    <property type="entry name" value="ProRS_anticodon_short"/>
    <property type="match status" value="1"/>
</dbReference>
<evidence type="ECO:0008006" key="5">
    <source>
        <dbReference type="Google" id="ProtNLM"/>
    </source>
</evidence>
<dbReference type="InterPro" id="IPR045864">
    <property type="entry name" value="aa-tRNA-synth_II/BPL/LPL"/>
</dbReference>
<sequence length="282" mass="30541">PIEEVNTPGMTSIEQVSSFLKMPQSHTLKAVFYVADGKLVFVVIRGDLEVNEVKLKNILKCFELRLATETEVIEAGIVAGFVSPVGISGIKVVADDSITSGTNFVAGANKPDTHLRNVNYPRDFKVDTMADIARAGAGEGCPRCEGKLSSTRGIEVGHVFKLGTFLSEKLGANFIDPAGVSHPIVMGCYGIGLGRLLAAAIEQNHDDKGIIWPLPIAPYHIYLCPLYLENPQVETTAENLYAELEAQGLEVLFDDRKESPGVKFNDADLLGIPFRVTISPRT</sequence>